<feature type="chain" id="PRO_5013144188" evidence="2">
    <location>
        <begin position="21"/>
        <end position="111"/>
    </location>
</feature>
<feature type="signal peptide" evidence="2">
    <location>
        <begin position="1"/>
        <end position="20"/>
    </location>
</feature>
<keyword evidence="4" id="KW-1185">Reference proteome</keyword>
<dbReference type="AlphaFoldDB" id="A0A225X009"/>
<dbReference type="OrthoDB" id="108926at2759"/>
<evidence type="ECO:0000256" key="2">
    <source>
        <dbReference type="SAM" id="SignalP"/>
    </source>
</evidence>
<reference evidence="4" key="1">
    <citation type="submission" date="2017-03" db="EMBL/GenBank/DDBJ databases">
        <title>Phytopthora megakarya and P. palmivora, two closely related causual agents of cacao black pod achieved similar genome size and gene model numbers by different mechanisms.</title>
        <authorList>
            <person name="Ali S."/>
            <person name="Shao J."/>
            <person name="Larry D.J."/>
            <person name="Kronmiller B."/>
            <person name="Shen D."/>
            <person name="Strem M.D."/>
            <person name="Melnick R.L."/>
            <person name="Guiltinan M.J."/>
            <person name="Tyler B.M."/>
            <person name="Meinhardt L.W."/>
            <person name="Bailey B.A."/>
        </authorList>
    </citation>
    <scope>NUCLEOTIDE SEQUENCE [LARGE SCALE GENOMIC DNA]</scope>
    <source>
        <strain evidence="4">zdho120</strain>
    </source>
</reference>
<feature type="compositionally biased region" description="Polar residues" evidence="1">
    <location>
        <begin position="19"/>
        <end position="37"/>
    </location>
</feature>
<gene>
    <name evidence="3" type="ORF">PHMEG_0002765</name>
</gene>
<evidence type="ECO:0000313" key="4">
    <source>
        <dbReference type="Proteomes" id="UP000198211"/>
    </source>
</evidence>
<feature type="region of interest" description="Disordered" evidence="1">
    <location>
        <begin position="19"/>
        <end position="39"/>
    </location>
</feature>
<protein>
    <submittedName>
        <fullName evidence="3">RxLR effector protein</fullName>
    </submittedName>
</protein>
<organism evidence="3 4">
    <name type="scientific">Phytophthora megakarya</name>
    <dbReference type="NCBI Taxonomy" id="4795"/>
    <lineage>
        <taxon>Eukaryota</taxon>
        <taxon>Sar</taxon>
        <taxon>Stramenopiles</taxon>
        <taxon>Oomycota</taxon>
        <taxon>Peronosporomycetes</taxon>
        <taxon>Peronosporales</taxon>
        <taxon>Peronosporaceae</taxon>
        <taxon>Phytophthora</taxon>
    </lineage>
</organism>
<evidence type="ECO:0000256" key="1">
    <source>
        <dbReference type="SAM" id="MobiDB-lite"/>
    </source>
</evidence>
<comment type="caution">
    <text evidence="3">The sequence shown here is derived from an EMBL/GenBank/DDBJ whole genome shotgun (WGS) entry which is preliminary data.</text>
</comment>
<accession>A0A225X009</accession>
<proteinExistence type="predicted"/>
<keyword evidence="2" id="KW-0732">Signal</keyword>
<dbReference type="Proteomes" id="UP000198211">
    <property type="component" value="Unassembled WGS sequence"/>
</dbReference>
<name>A0A225X009_9STRA</name>
<evidence type="ECO:0000313" key="3">
    <source>
        <dbReference type="EMBL" id="OWZ22510.1"/>
    </source>
</evidence>
<dbReference type="EMBL" id="NBNE01000130">
    <property type="protein sequence ID" value="OWZ22510.1"/>
    <property type="molecule type" value="Genomic_DNA"/>
</dbReference>
<sequence>MHLRFILFAIVTTVLVNSEARSLRQSSTPKHVKTPSQDPVDEERVNYIKTVYANAELAAQAAARVQKVDDIPLTKKEKIQLWFNKLFLPKTHYYERIESTNGHFREGRIVD</sequence>